<accession>A0ACC0WSR4</accession>
<sequence length="112" mass="13175">MCRKEAPQMLINSKQKISAYREAHVVETAKRRKYNVIVKNELRMNGLQEKKRTLAKAEGKPAELQTKQQQGEEVAFGCCFKSSAWEAYRRKKYSVLQELKREQQLKQMAREL</sequence>
<dbReference type="EMBL" id="CM047580">
    <property type="protein sequence ID" value="KAI9921094.1"/>
    <property type="molecule type" value="Genomic_DNA"/>
</dbReference>
<keyword evidence="2" id="KW-1185">Reference proteome</keyword>
<gene>
    <name evidence="1" type="ORF">PsorP6_001388</name>
</gene>
<name>A0ACC0WSR4_9STRA</name>
<comment type="caution">
    <text evidence="1">The sequence shown here is derived from an EMBL/GenBank/DDBJ whole genome shotgun (WGS) entry which is preliminary data.</text>
</comment>
<reference evidence="1 2" key="1">
    <citation type="journal article" date="2022" name="bioRxiv">
        <title>The genome of the oomycete Peronosclerospora sorghi, a cosmopolitan pathogen of maize and sorghum, is inflated with dispersed pseudogenes.</title>
        <authorList>
            <person name="Fletcher K."/>
            <person name="Martin F."/>
            <person name="Isakeit T."/>
            <person name="Cavanaugh K."/>
            <person name="Magill C."/>
            <person name="Michelmore R."/>
        </authorList>
    </citation>
    <scope>NUCLEOTIDE SEQUENCE [LARGE SCALE GENOMIC DNA]</scope>
    <source>
        <strain evidence="1">P6</strain>
    </source>
</reference>
<dbReference type="Proteomes" id="UP001163321">
    <property type="component" value="Chromosome 1"/>
</dbReference>
<evidence type="ECO:0000313" key="2">
    <source>
        <dbReference type="Proteomes" id="UP001163321"/>
    </source>
</evidence>
<protein>
    <submittedName>
        <fullName evidence="1">Uncharacterized protein</fullName>
    </submittedName>
</protein>
<evidence type="ECO:0000313" key="1">
    <source>
        <dbReference type="EMBL" id="KAI9921094.1"/>
    </source>
</evidence>
<proteinExistence type="predicted"/>
<organism evidence="1 2">
    <name type="scientific">Peronosclerospora sorghi</name>
    <dbReference type="NCBI Taxonomy" id="230839"/>
    <lineage>
        <taxon>Eukaryota</taxon>
        <taxon>Sar</taxon>
        <taxon>Stramenopiles</taxon>
        <taxon>Oomycota</taxon>
        <taxon>Peronosporomycetes</taxon>
        <taxon>Peronosporales</taxon>
        <taxon>Peronosporaceae</taxon>
        <taxon>Peronosclerospora</taxon>
    </lineage>
</organism>